<organism evidence="2">
    <name type="scientific">Thermus islandicus</name>
    <dbReference type="NCBI Taxonomy" id="540988"/>
    <lineage>
        <taxon>Bacteria</taxon>
        <taxon>Thermotogati</taxon>
        <taxon>Deinococcota</taxon>
        <taxon>Deinococci</taxon>
        <taxon>Thermales</taxon>
        <taxon>Thermaceae</taxon>
        <taxon>Thermus</taxon>
    </lineage>
</organism>
<dbReference type="Pfam" id="PF02036">
    <property type="entry name" value="SCP2"/>
    <property type="match status" value="1"/>
</dbReference>
<feature type="domain" description="SCP2" evidence="1">
    <location>
        <begin position="18"/>
        <end position="116"/>
    </location>
</feature>
<proteinExistence type="predicted"/>
<accession>A0A7C2G4W3</accession>
<evidence type="ECO:0000259" key="1">
    <source>
        <dbReference type="Pfam" id="PF02036"/>
    </source>
</evidence>
<gene>
    <name evidence="3" type="ORF">ENP09_07640</name>
    <name evidence="2" type="ORF">ENP73_06950</name>
</gene>
<dbReference type="EMBL" id="DSKL01000267">
    <property type="protein sequence ID" value="HEH82704.1"/>
    <property type="molecule type" value="Genomic_DNA"/>
</dbReference>
<dbReference type="Gene3D" id="3.30.1050.10">
    <property type="entry name" value="SCP2 sterol-binding domain"/>
    <property type="match status" value="1"/>
</dbReference>
<evidence type="ECO:0000313" key="3">
    <source>
        <dbReference type="EMBL" id="HEO42717.1"/>
    </source>
</evidence>
<sequence length="140" mass="15324">MYEPFTEAWAKAYCEALNANEAYRQAAATWEGAIVLAVEADPALGLEERRGIYLDLHHGACREARAATPEDFAAAPYVIAADARTWKEITEGVLDPIAALMRGKLKLEKGNMAVLAGYMMAALELTHTARQVPTRYPEGL</sequence>
<reference evidence="2" key="1">
    <citation type="journal article" date="2020" name="mSystems">
        <title>Genome- and Community-Level Interaction Insights into Carbon Utilization and Element Cycling Functions of Hydrothermarchaeota in Hydrothermal Sediment.</title>
        <authorList>
            <person name="Zhou Z."/>
            <person name="Liu Y."/>
            <person name="Xu W."/>
            <person name="Pan J."/>
            <person name="Luo Z.H."/>
            <person name="Li M."/>
        </authorList>
    </citation>
    <scope>NUCLEOTIDE SEQUENCE [LARGE SCALE GENOMIC DNA]</scope>
    <source>
        <strain evidence="3">SpSt-189</strain>
        <strain evidence="2">SpSt-246</strain>
    </source>
</reference>
<dbReference type="AlphaFoldDB" id="A0A7C2G4W3"/>
<dbReference type="SUPFAM" id="SSF55718">
    <property type="entry name" value="SCP-like"/>
    <property type="match status" value="1"/>
</dbReference>
<dbReference type="InterPro" id="IPR036527">
    <property type="entry name" value="SCP2_sterol-bd_dom_sf"/>
</dbReference>
<name>A0A7C2G4W3_9DEIN</name>
<protein>
    <submittedName>
        <fullName evidence="2">Fis family transcriptional regulator</fullName>
    </submittedName>
</protein>
<evidence type="ECO:0000313" key="2">
    <source>
        <dbReference type="EMBL" id="HEH82704.1"/>
    </source>
</evidence>
<comment type="caution">
    <text evidence="2">The sequence shown here is derived from an EMBL/GenBank/DDBJ whole genome shotgun (WGS) entry which is preliminary data.</text>
</comment>
<dbReference type="InterPro" id="IPR003033">
    <property type="entry name" value="SCP2_sterol-bd_dom"/>
</dbReference>
<dbReference type="EMBL" id="DSHZ01000369">
    <property type="protein sequence ID" value="HEO42717.1"/>
    <property type="molecule type" value="Genomic_DNA"/>
</dbReference>